<proteinExistence type="predicted"/>
<keyword evidence="3" id="KW-1185">Reference proteome</keyword>
<accession>A0AAD7MS66</accession>
<dbReference type="EMBL" id="JARKIB010000160">
    <property type="protein sequence ID" value="KAJ7730344.1"/>
    <property type="molecule type" value="Genomic_DNA"/>
</dbReference>
<comment type="caution">
    <text evidence="2">The sequence shown here is derived from an EMBL/GenBank/DDBJ whole genome shotgun (WGS) entry which is preliminary data.</text>
</comment>
<dbReference type="AlphaFoldDB" id="A0AAD7MS66"/>
<feature type="chain" id="PRO_5041970836" description="Secreted protein" evidence="1">
    <location>
        <begin position="21"/>
        <end position="137"/>
    </location>
</feature>
<evidence type="ECO:0000256" key="1">
    <source>
        <dbReference type="SAM" id="SignalP"/>
    </source>
</evidence>
<sequence length="137" mass="14802">MCLASLLIASFTLALVAVFADSLTGPPLLRNQDASTVRGASTPRHPVRAHLCIDFAAASPSSHSTQTKFTTTCKLPRSLAPFHAPPTPPAPLWERNQYICASTFDLQVVAVVNSRRMAPCPCPRPLRTRAHCSRSPL</sequence>
<organism evidence="2 3">
    <name type="scientific">Mycena metata</name>
    <dbReference type="NCBI Taxonomy" id="1033252"/>
    <lineage>
        <taxon>Eukaryota</taxon>
        <taxon>Fungi</taxon>
        <taxon>Dikarya</taxon>
        <taxon>Basidiomycota</taxon>
        <taxon>Agaricomycotina</taxon>
        <taxon>Agaricomycetes</taxon>
        <taxon>Agaricomycetidae</taxon>
        <taxon>Agaricales</taxon>
        <taxon>Marasmiineae</taxon>
        <taxon>Mycenaceae</taxon>
        <taxon>Mycena</taxon>
    </lineage>
</organism>
<dbReference type="Proteomes" id="UP001215598">
    <property type="component" value="Unassembled WGS sequence"/>
</dbReference>
<evidence type="ECO:0000313" key="2">
    <source>
        <dbReference type="EMBL" id="KAJ7730344.1"/>
    </source>
</evidence>
<keyword evidence="1" id="KW-0732">Signal</keyword>
<feature type="signal peptide" evidence="1">
    <location>
        <begin position="1"/>
        <end position="20"/>
    </location>
</feature>
<evidence type="ECO:0008006" key="4">
    <source>
        <dbReference type="Google" id="ProtNLM"/>
    </source>
</evidence>
<reference evidence="2" key="1">
    <citation type="submission" date="2023-03" db="EMBL/GenBank/DDBJ databases">
        <title>Massive genome expansion in bonnet fungi (Mycena s.s.) driven by repeated elements and novel gene families across ecological guilds.</title>
        <authorList>
            <consortium name="Lawrence Berkeley National Laboratory"/>
            <person name="Harder C.B."/>
            <person name="Miyauchi S."/>
            <person name="Viragh M."/>
            <person name="Kuo A."/>
            <person name="Thoen E."/>
            <person name="Andreopoulos B."/>
            <person name="Lu D."/>
            <person name="Skrede I."/>
            <person name="Drula E."/>
            <person name="Henrissat B."/>
            <person name="Morin E."/>
            <person name="Kohler A."/>
            <person name="Barry K."/>
            <person name="LaButti K."/>
            <person name="Morin E."/>
            <person name="Salamov A."/>
            <person name="Lipzen A."/>
            <person name="Mereny Z."/>
            <person name="Hegedus B."/>
            <person name="Baldrian P."/>
            <person name="Stursova M."/>
            <person name="Weitz H."/>
            <person name="Taylor A."/>
            <person name="Grigoriev I.V."/>
            <person name="Nagy L.G."/>
            <person name="Martin F."/>
            <person name="Kauserud H."/>
        </authorList>
    </citation>
    <scope>NUCLEOTIDE SEQUENCE</scope>
    <source>
        <strain evidence="2">CBHHK182m</strain>
    </source>
</reference>
<gene>
    <name evidence="2" type="ORF">B0H16DRAFT_1733860</name>
</gene>
<name>A0AAD7MS66_9AGAR</name>
<protein>
    <recommendedName>
        <fullName evidence="4">Secreted protein</fullName>
    </recommendedName>
</protein>
<evidence type="ECO:0000313" key="3">
    <source>
        <dbReference type="Proteomes" id="UP001215598"/>
    </source>
</evidence>